<comment type="caution">
    <text evidence="4">The sequence shown here is derived from an EMBL/GenBank/DDBJ whole genome shotgun (WGS) entry which is preliminary data.</text>
</comment>
<dbReference type="Proteomes" id="UP001500443">
    <property type="component" value="Unassembled WGS sequence"/>
</dbReference>
<sequence>MRKFVIGAVSAAMVLGLAACGSDSDDEGGGGDALDGKGKTLDVWIMKGTNPDADPFFAKLNKEFEKKTGAKVNVEYQQWESAQRKFTTAIEGGPDQVPDVAEVGTTWVPQFAETGGLVDVTDEVKAAGLDQDLVEGLKDAGTLDGKQYGMPWYAGVRGLVYRKDVFDKHGLKPPTNWEELRDVALTLKKEEPDMIPFPVAGGAEMFAMPFVWGAGGDAAVQEGDTWKSAINSPESVEGLQFYTDLATKDGLSPAKVTTWREDEVAQEFTKGNVAMTISGNWTPKTFLDEAPELEGKIAAAPIPGQDGGMSPSFLGGSYLSTFDSDKKELAWEYVKMATTGKFAAEWAEQTNYFPGTNTELEKIAAEGDPLVEPFAKQMMEAGATVPKTTAYGEIQASQVVLKLVQSVLKGDASVQEAADKAAGEMDDIFAKSE</sequence>
<comment type="similarity">
    <text evidence="1">Belongs to the bacterial solute-binding protein 1 family.</text>
</comment>
<organism evidence="4 5">
    <name type="scientific">Streptomyces synnematoformans</name>
    <dbReference type="NCBI Taxonomy" id="415721"/>
    <lineage>
        <taxon>Bacteria</taxon>
        <taxon>Bacillati</taxon>
        <taxon>Actinomycetota</taxon>
        <taxon>Actinomycetes</taxon>
        <taxon>Kitasatosporales</taxon>
        <taxon>Streptomycetaceae</taxon>
        <taxon>Streptomyces</taxon>
    </lineage>
</organism>
<dbReference type="EMBL" id="BAAAPF010000049">
    <property type="protein sequence ID" value="GAA2119909.1"/>
    <property type="molecule type" value="Genomic_DNA"/>
</dbReference>
<evidence type="ECO:0000313" key="4">
    <source>
        <dbReference type="EMBL" id="GAA2119909.1"/>
    </source>
</evidence>
<evidence type="ECO:0000256" key="3">
    <source>
        <dbReference type="ARBA" id="ARBA00022729"/>
    </source>
</evidence>
<keyword evidence="3" id="KW-0732">Signal</keyword>
<evidence type="ECO:0000256" key="1">
    <source>
        <dbReference type="ARBA" id="ARBA00008520"/>
    </source>
</evidence>
<dbReference type="Gene3D" id="3.40.190.10">
    <property type="entry name" value="Periplasmic binding protein-like II"/>
    <property type="match status" value="2"/>
</dbReference>
<dbReference type="CDD" id="cd14747">
    <property type="entry name" value="PBP2_MalE"/>
    <property type="match status" value="1"/>
</dbReference>
<dbReference type="SUPFAM" id="SSF53850">
    <property type="entry name" value="Periplasmic binding protein-like II"/>
    <property type="match status" value="1"/>
</dbReference>
<dbReference type="InterPro" id="IPR006059">
    <property type="entry name" value="SBP"/>
</dbReference>
<gene>
    <name evidence="4" type="ORF">GCM10009802_22330</name>
</gene>
<reference evidence="4 5" key="1">
    <citation type="journal article" date="2019" name="Int. J. Syst. Evol. Microbiol.">
        <title>The Global Catalogue of Microorganisms (GCM) 10K type strain sequencing project: providing services to taxonomists for standard genome sequencing and annotation.</title>
        <authorList>
            <consortium name="The Broad Institute Genomics Platform"/>
            <consortium name="The Broad Institute Genome Sequencing Center for Infectious Disease"/>
            <person name="Wu L."/>
            <person name="Ma J."/>
        </authorList>
    </citation>
    <scope>NUCLEOTIDE SEQUENCE [LARGE SCALE GENOMIC DNA]</scope>
    <source>
        <strain evidence="4 5">JCM 15481</strain>
    </source>
</reference>
<evidence type="ECO:0000256" key="2">
    <source>
        <dbReference type="ARBA" id="ARBA00022448"/>
    </source>
</evidence>
<proteinExistence type="inferred from homology"/>
<dbReference type="Pfam" id="PF01547">
    <property type="entry name" value="SBP_bac_1"/>
    <property type="match status" value="1"/>
</dbReference>
<keyword evidence="2" id="KW-0813">Transport</keyword>
<protein>
    <submittedName>
        <fullName evidence="4">Sugar ABC transporter substrate-binding protein</fullName>
    </submittedName>
</protein>
<name>A0ABN2Y0F4_9ACTN</name>
<accession>A0ABN2Y0F4</accession>
<evidence type="ECO:0000313" key="5">
    <source>
        <dbReference type="Proteomes" id="UP001500443"/>
    </source>
</evidence>
<dbReference type="PROSITE" id="PS51257">
    <property type="entry name" value="PROKAR_LIPOPROTEIN"/>
    <property type="match status" value="1"/>
</dbReference>
<dbReference type="PANTHER" id="PTHR30061">
    <property type="entry name" value="MALTOSE-BINDING PERIPLASMIC PROTEIN"/>
    <property type="match status" value="1"/>
</dbReference>
<dbReference type="RefSeq" id="WP_344289639.1">
    <property type="nucleotide sequence ID" value="NZ_BAAAPF010000049.1"/>
</dbReference>
<keyword evidence="5" id="KW-1185">Reference proteome</keyword>
<dbReference type="PANTHER" id="PTHR30061:SF50">
    <property type="entry name" value="MALTOSE_MALTODEXTRIN-BINDING PERIPLASMIC PROTEIN"/>
    <property type="match status" value="1"/>
</dbReference>